<proteinExistence type="predicted"/>
<dbReference type="EMBL" id="JBANRG010000003">
    <property type="protein sequence ID" value="KAK7469338.1"/>
    <property type="molecule type" value="Genomic_DNA"/>
</dbReference>
<feature type="compositionally biased region" description="Polar residues" evidence="1">
    <location>
        <begin position="757"/>
        <end position="768"/>
    </location>
</feature>
<feature type="compositionally biased region" description="Basic and acidic residues" evidence="1">
    <location>
        <begin position="165"/>
        <end position="192"/>
    </location>
</feature>
<protein>
    <submittedName>
        <fullName evidence="2">Uncharacterized protein</fullName>
    </submittedName>
</protein>
<feature type="compositionally biased region" description="Polar residues" evidence="1">
    <location>
        <begin position="716"/>
        <end position="732"/>
    </location>
</feature>
<feature type="compositionally biased region" description="Basic and acidic residues" evidence="1">
    <location>
        <begin position="365"/>
        <end position="381"/>
    </location>
</feature>
<feature type="region of interest" description="Disordered" evidence="1">
    <location>
        <begin position="365"/>
        <end position="392"/>
    </location>
</feature>
<feature type="compositionally biased region" description="Polar residues" evidence="1">
    <location>
        <begin position="251"/>
        <end position="276"/>
    </location>
</feature>
<feature type="compositionally biased region" description="Pro residues" evidence="1">
    <location>
        <begin position="690"/>
        <end position="701"/>
    </location>
</feature>
<reference evidence="2 3" key="1">
    <citation type="submission" date="2024-01" db="EMBL/GenBank/DDBJ databases">
        <title>A draft genome for the cacao thread blight pathogen Marasmiellus scandens.</title>
        <authorList>
            <person name="Baruah I.K."/>
            <person name="Leung J."/>
            <person name="Bukari Y."/>
            <person name="Amoako-Attah I."/>
            <person name="Meinhardt L.W."/>
            <person name="Bailey B.A."/>
            <person name="Cohen S.P."/>
        </authorList>
    </citation>
    <scope>NUCLEOTIDE SEQUENCE [LARGE SCALE GENOMIC DNA]</scope>
    <source>
        <strain evidence="2 3">GH-19</strain>
    </source>
</reference>
<accession>A0ABR1K2P0</accession>
<feature type="compositionally biased region" description="Low complexity" evidence="1">
    <location>
        <begin position="736"/>
        <end position="755"/>
    </location>
</feature>
<keyword evidence="3" id="KW-1185">Reference proteome</keyword>
<feature type="region of interest" description="Disordered" evidence="1">
    <location>
        <begin position="535"/>
        <end position="557"/>
    </location>
</feature>
<comment type="caution">
    <text evidence="2">The sequence shown here is derived from an EMBL/GenBank/DDBJ whole genome shotgun (WGS) entry which is preliminary data.</text>
</comment>
<evidence type="ECO:0000313" key="3">
    <source>
        <dbReference type="Proteomes" id="UP001498398"/>
    </source>
</evidence>
<evidence type="ECO:0000256" key="1">
    <source>
        <dbReference type="SAM" id="MobiDB-lite"/>
    </source>
</evidence>
<feature type="region of interest" description="Disordered" evidence="1">
    <location>
        <begin position="1"/>
        <end position="71"/>
    </location>
</feature>
<feature type="compositionally biased region" description="Basic and acidic residues" evidence="1">
    <location>
        <begin position="35"/>
        <end position="46"/>
    </location>
</feature>
<feature type="region of interest" description="Disordered" evidence="1">
    <location>
        <begin position="127"/>
        <end position="276"/>
    </location>
</feature>
<name>A0ABR1K2P0_9AGAR</name>
<dbReference type="Proteomes" id="UP001498398">
    <property type="component" value="Unassembled WGS sequence"/>
</dbReference>
<organism evidence="2 3">
    <name type="scientific">Marasmiellus scandens</name>
    <dbReference type="NCBI Taxonomy" id="2682957"/>
    <lineage>
        <taxon>Eukaryota</taxon>
        <taxon>Fungi</taxon>
        <taxon>Dikarya</taxon>
        <taxon>Basidiomycota</taxon>
        <taxon>Agaricomycotina</taxon>
        <taxon>Agaricomycetes</taxon>
        <taxon>Agaricomycetidae</taxon>
        <taxon>Agaricales</taxon>
        <taxon>Marasmiineae</taxon>
        <taxon>Omphalotaceae</taxon>
        <taxon>Marasmiellus</taxon>
    </lineage>
</organism>
<feature type="region of interest" description="Disordered" evidence="1">
    <location>
        <begin position="599"/>
        <end position="779"/>
    </location>
</feature>
<feature type="compositionally biased region" description="Polar residues" evidence="1">
    <location>
        <begin position="846"/>
        <end position="859"/>
    </location>
</feature>
<feature type="compositionally biased region" description="Basic and acidic residues" evidence="1">
    <location>
        <begin position="869"/>
        <end position="888"/>
    </location>
</feature>
<feature type="compositionally biased region" description="Polar residues" evidence="1">
    <location>
        <begin position="198"/>
        <end position="210"/>
    </location>
</feature>
<gene>
    <name evidence="2" type="ORF">VKT23_003818</name>
</gene>
<feature type="region of interest" description="Disordered" evidence="1">
    <location>
        <begin position="829"/>
        <end position="909"/>
    </location>
</feature>
<feature type="compositionally biased region" description="Polar residues" evidence="1">
    <location>
        <begin position="613"/>
        <end position="623"/>
    </location>
</feature>
<sequence length="909" mass="97735">MSETNHAMNIGSPRVLSARRSRNSRAPSATYAGRQDTDSTVHRPHDPDDELGPNVESLYRDDGNDFNVDPNAPVLSAVVGEETIQEVERQRVMEEQERREKNAAKAQAGAGNRFVGGFVLGLKNALRPRWGGGPPQRQARPPRDPYSAFPHAVYDPEPDSEDGDAERHVRERGHDPRDIEYQAGLDRQEFDKHHRTSYESTDSPSETVHPTTEWHDDGTTAVDHSGNPPSQYPDARDAYGNPIPGRVPPQRMQQDTRAYQNHPSSPDNFVPSYVQSQSQSNYIPANSTGLYNVTVDSPVVTDIQPAADYAKMYIPPSTAPSDVSFNTYLSRIRQVIEHVNSLPWVAERVTVDYYPAGIKREKIKRKERDRERLQRQDEEKLGPGGLFGDGRSIGRKDNRPIVSWYDRNRVALPTSNPGDLDLTAGSPPLQMQPSMAQTMTENAGGVTPYSPLAPVAVPQVATSAFTTTSSRPGDVPLAPGLYPSANAETTAPLVPVSSDDPYSYAEGATPGGAGTTVRLSSPVTTVLPTTTAIQRPPESHVPAAGMSARGPSTTPGGEPVSINVVPPSTPASMPSASAGMQNLTGLTPNSGVEPAPGAVIPPFIPEPAAVHSPTRSATHTRTPSAPDHGTPMTARAPVSPAPPSQTHSRTPSRTHERPGVTGAYTRRRNPNTPVHYFPANANVPVTSAPPRTPAPTAPPTPAHSHNATPAQHGAGHNQTPVIPTARQYSHSGLSEGGVSDRSGISGRSGRSWVVVNGQATPSSTASNDTRGDRSFAVGTPYIPTRVNSVAATPRMTGRRDTMETAPYTPVSANPSSQFQTPIVSMYASSGHGGKGKGKAPAMAASVQTVSDSEDGSPSSARKAYKQQKRIYEDLQREHHRTMERERAQGRNPSYAMGMNFYPNPRPRQP</sequence>
<evidence type="ECO:0000313" key="2">
    <source>
        <dbReference type="EMBL" id="KAK7469338.1"/>
    </source>
</evidence>